<dbReference type="PANTHER" id="PTHR46980">
    <property type="entry name" value="TRICALBIN-1-RELATED"/>
    <property type="match status" value="1"/>
</dbReference>
<gene>
    <name evidence="2" type="ORF">RFULGI_LOCUS18266</name>
</gene>
<dbReference type="PANTHER" id="PTHR46980:SF2">
    <property type="entry name" value="TRICALBIN-1-RELATED"/>
    <property type="match status" value="1"/>
</dbReference>
<keyword evidence="3" id="KW-1185">Reference proteome</keyword>
<dbReference type="EMBL" id="CAJVPZ010078592">
    <property type="protein sequence ID" value="CAG8806310.1"/>
    <property type="molecule type" value="Genomic_DNA"/>
</dbReference>
<dbReference type="InterPro" id="IPR035892">
    <property type="entry name" value="C2_domain_sf"/>
</dbReference>
<dbReference type="SMART" id="SM00239">
    <property type="entry name" value="C2"/>
    <property type="match status" value="1"/>
</dbReference>
<reference evidence="2" key="1">
    <citation type="submission" date="2021-06" db="EMBL/GenBank/DDBJ databases">
        <authorList>
            <person name="Kallberg Y."/>
            <person name="Tangrot J."/>
            <person name="Rosling A."/>
        </authorList>
    </citation>
    <scope>NUCLEOTIDE SEQUENCE</scope>
    <source>
        <strain evidence="2">IN212</strain>
    </source>
</reference>
<sequence>SGAYQVTDELAKSLGYENLDELRTAFNEYKNSHFESQKISQVGLQTWMTMLMLYFYRYVAIDQRSEWFPTYEKSYRWIWAQLKGNESLEQECFQIIKSFIREYHGVNDDVLEIDRVFEEEIAEMMASLKNPQKDRKIGIVRIEIICAKNLKPTDSFFAGDATDPYVRISNIATSWVYGDSRVIYNNLNPVWEQVFYIPIYDVHEQFNLQVFNYNTFFENTLLGSYTFDLKSIIKELPNGSYEGKQLNLDANLTYKGVNRGQLSFVADFFTLPESDGSE</sequence>
<feature type="domain" description="C2" evidence="1">
    <location>
        <begin position="120"/>
        <end position="243"/>
    </location>
</feature>
<dbReference type="InterPro" id="IPR000008">
    <property type="entry name" value="C2_dom"/>
</dbReference>
<name>A0A9N9K312_9GLOM</name>
<proteinExistence type="predicted"/>
<organism evidence="2 3">
    <name type="scientific">Racocetra fulgida</name>
    <dbReference type="NCBI Taxonomy" id="60492"/>
    <lineage>
        <taxon>Eukaryota</taxon>
        <taxon>Fungi</taxon>
        <taxon>Fungi incertae sedis</taxon>
        <taxon>Mucoromycota</taxon>
        <taxon>Glomeromycotina</taxon>
        <taxon>Glomeromycetes</taxon>
        <taxon>Diversisporales</taxon>
        <taxon>Gigasporaceae</taxon>
        <taxon>Racocetra</taxon>
    </lineage>
</organism>
<accession>A0A9N9K312</accession>
<dbReference type="PROSITE" id="PS50004">
    <property type="entry name" value="C2"/>
    <property type="match status" value="1"/>
</dbReference>
<dbReference type="OrthoDB" id="9895617at2759"/>
<dbReference type="Gene3D" id="2.60.40.150">
    <property type="entry name" value="C2 domain"/>
    <property type="match status" value="1"/>
</dbReference>
<evidence type="ECO:0000259" key="1">
    <source>
        <dbReference type="PROSITE" id="PS50004"/>
    </source>
</evidence>
<evidence type="ECO:0000313" key="3">
    <source>
        <dbReference type="Proteomes" id="UP000789396"/>
    </source>
</evidence>
<dbReference type="Proteomes" id="UP000789396">
    <property type="component" value="Unassembled WGS sequence"/>
</dbReference>
<dbReference type="InterPro" id="IPR052455">
    <property type="entry name" value="Tricalbin_domain"/>
</dbReference>
<feature type="non-terminal residue" evidence="2">
    <location>
        <position position="278"/>
    </location>
</feature>
<protein>
    <submittedName>
        <fullName evidence="2">9779_t:CDS:1</fullName>
    </submittedName>
</protein>
<dbReference type="SUPFAM" id="SSF49562">
    <property type="entry name" value="C2 domain (Calcium/lipid-binding domain, CaLB)"/>
    <property type="match status" value="1"/>
</dbReference>
<dbReference type="AlphaFoldDB" id="A0A9N9K312"/>
<comment type="caution">
    <text evidence="2">The sequence shown here is derived from an EMBL/GenBank/DDBJ whole genome shotgun (WGS) entry which is preliminary data.</text>
</comment>
<feature type="non-terminal residue" evidence="2">
    <location>
        <position position="1"/>
    </location>
</feature>
<dbReference type="Pfam" id="PF00168">
    <property type="entry name" value="C2"/>
    <property type="match status" value="1"/>
</dbReference>
<evidence type="ECO:0000313" key="2">
    <source>
        <dbReference type="EMBL" id="CAG8806310.1"/>
    </source>
</evidence>